<evidence type="ECO:0000313" key="2">
    <source>
        <dbReference type="EMBL" id="GCC40995.1"/>
    </source>
</evidence>
<feature type="transmembrane region" description="Helical" evidence="1">
    <location>
        <begin position="21"/>
        <end position="42"/>
    </location>
</feature>
<dbReference type="EMBL" id="BEZZ01042378">
    <property type="protein sequence ID" value="GCC40995.1"/>
    <property type="molecule type" value="Genomic_DNA"/>
</dbReference>
<reference evidence="2 3" key="1">
    <citation type="journal article" date="2018" name="Nat. Ecol. Evol.">
        <title>Shark genomes provide insights into elasmobranch evolution and the origin of vertebrates.</title>
        <authorList>
            <person name="Hara Y"/>
            <person name="Yamaguchi K"/>
            <person name="Onimaru K"/>
            <person name="Kadota M"/>
            <person name="Koyanagi M"/>
            <person name="Keeley SD"/>
            <person name="Tatsumi K"/>
            <person name="Tanaka K"/>
            <person name="Motone F"/>
            <person name="Kageyama Y"/>
            <person name="Nozu R"/>
            <person name="Adachi N"/>
            <person name="Nishimura O"/>
            <person name="Nakagawa R"/>
            <person name="Tanegashima C"/>
            <person name="Kiyatake I"/>
            <person name="Matsumoto R"/>
            <person name="Murakumo K"/>
            <person name="Nishida K"/>
            <person name="Terakita A"/>
            <person name="Kuratani S"/>
            <person name="Sato K"/>
            <person name="Hyodo S Kuraku.S."/>
        </authorList>
    </citation>
    <scope>NUCLEOTIDE SEQUENCE [LARGE SCALE GENOMIC DNA]</scope>
</reference>
<organism evidence="2 3">
    <name type="scientific">Chiloscyllium punctatum</name>
    <name type="common">Brownbanded bambooshark</name>
    <name type="synonym">Hemiscyllium punctatum</name>
    <dbReference type="NCBI Taxonomy" id="137246"/>
    <lineage>
        <taxon>Eukaryota</taxon>
        <taxon>Metazoa</taxon>
        <taxon>Chordata</taxon>
        <taxon>Craniata</taxon>
        <taxon>Vertebrata</taxon>
        <taxon>Chondrichthyes</taxon>
        <taxon>Elasmobranchii</taxon>
        <taxon>Galeomorphii</taxon>
        <taxon>Galeoidea</taxon>
        <taxon>Orectolobiformes</taxon>
        <taxon>Hemiscylliidae</taxon>
        <taxon>Chiloscyllium</taxon>
    </lineage>
</organism>
<proteinExistence type="predicted"/>
<evidence type="ECO:0000313" key="3">
    <source>
        <dbReference type="Proteomes" id="UP000287033"/>
    </source>
</evidence>
<dbReference type="Proteomes" id="UP000287033">
    <property type="component" value="Unassembled WGS sequence"/>
</dbReference>
<keyword evidence="1" id="KW-0472">Membrane</keyword>
<keyword evidence="1" id="KW-1133">Transmembrane helix</keyword>
<keyword evidence="3" id="KW-1185">Reference proteome</keyword>
<comment type="caution">
    <text evidence="2">The sequence shown here is derived from an EMBL/GenBank/DDBJ whole genome shotgun (WGS) entry which is preliminary data.</text>
</comment>
<protein>
    <submittedName>
        <fullName evidence="2">Uncharacterized protein</fullName>
    </submittedName>
</protein>
<evidence type="ECO:0000256" key="1">
    <source>
        <dbReference type="SAM" id="Phobius"/>
    </source>
</evidence>
<gene>
    <name evidence="2" type="ORF">chiPu_0024588</name>
</gene>
<sequence>WQCYRHKSRAECTTRSSFIPTTFLIIFITFCSAWQSFVSGIGQHRTFL</sequence>
<feature type="non-terminal residue" evidence="2">
    <location>
        <position position="1"/>
    </location>
</feature>
<accession>A0A401TEF1</accession>
<name>A0A401TEF1_CHIPU</name>
<keyword evidence="1" id="KW-0812">Transmembrane</keyword>
<dbReference type="AlphaFoldDB" id="A0A401TEF1"/>